<keyword evidence="2" id="KW-1185">Reference proteome</keyword>
<proteinExistence type="predicted"/>
<evidence type="ECO:0000313" key="2">
    <source>
        <dbReference type="Proteomes" id="UP000824533"/>
    </source>
</evidence>
<name>A0ACC1DKH7_9NEOP</name>
<protein>
    <submittedName>
        <fullName evidence="1">Uncharacterized protein</fullName>
    </submittedName>
</protein>
<evidence type="ECO:0000313" key="1">
    <source>
        <dbReference type="EMBL" id="KAJ0184183.1"/>
    </source>
</evidence>
<reference evidence="1 2" key="1">
    <citation type="journal article" date="2021" name="Front. Genet.">
        <title>Chromosome-Level Genome Assembly Reveals Significant Gene Expansion in the Toll and IMD Signaling Pathways of Dendrolimus kikuchii.</title>
        <authorList>
            <person name="Zhou J."/>
            <person name="Wu P."/>
            <person name="Xiong Z."/>
            <person name="Liu N."/>
            <person name="Zhao N."/>
            <person name="Ji M."/>
            <person name="Qiu Y."/>
            <person name="Yang B."/>
        </authorList>
    </citation>
    <scope>NUCLEOTIDE SEQUENCE [LARGE SCALE GENOMIC DNA]</scope>
    <source>
        <strain evidence="1">Ann1</strain>
    </source>
</reference>
<gene>
    <name evidence="1" type="ORF">K1T71_000606</name>
</gene>
<dbReference type="EMBL" id="CM034387">
    <property type="protein sequence ID" value="KAJ0184183.1"/>
    <property type="molecule type" value="Genomic_DNA"/>
</dbReference>
<dbReference type="Proteomes" id="UP000824533">
    <property type="component" value="Linkage Group LG01"/>
</dbReference>
<organism evidence="1 2">
    <name type="scientific">Dendrolimus kikuchii</name>
    <dbReference type="NCBI Taxonomy" id="765133"/>
    <lineage>
        <taxon>Eukaryota</taxon>
        <taxon>Metazoa</taxon>
        <taxon>Ecdysozoa</taxon>
        <taxon>Arthropoda</taxon>
        <taxon>Hexapoda</taxon>
        <taxon>Insecta</taxon>
        <taxon>Pterygota</taxon>
        <taxon>Neoptera</taxon>
        <taxon>Endopterygota</taxon>
        <taxon>Lepidoptera</taxon>
        <taxon>Glossata</taxon>
        <taxon>Ditrysia</taxon>
        <taxon>Bombycoidea</taxon>
        <taxon>Lasiocampidae</taxon>
        <taxon>Dendrolimus</taxon>
    </lineage>
</organism>
<comment type="caution">
    <text evidence="1">The sequence shown here is derived from an EMBL/GenBank/DDBJ whole genome shotgun (WGS) entry which is preliminary data.</text>
</comment>
<accession>A0ACC1DKH7</accession>
<sequence>MADTCRVCLCGRRRLHAIRDTLFQETWEKLTSAKFNTNDGKSLLVCYICCAQLRKSHELMKRASEAEKLLTAIVNDGSERIKLEETTEDRNDLTNSVLESLPKKNCKVSFKSFTKKSSVDSNVKISENKQYVKSVADGHHVNNTSPRLSILSKHNIHTKNLIAQDSETFTSKVICNNAENDTLKQCILKTVDAVAPSTSLDGSNEGKQSSVCNLKKGIKSGFSCHMCPYKCGTESEFNRHLRKHTGEKPYKCDLCDNRFSQRSNLERHIKHIHTKEKNYSCHICQYKCVAKNKLVLHLRKHSGEKPYECDLCDFRSSQSNTLENHIKYKHTKEKNISCHVCQYKFVTKRDLNVHLRKHTGEKPYECDLCHLRFSQRNSLQNHIKYKHTKEKSFSCHMCQYKCITKGLLNRHLLMHTGEKPYKCDLCDYRCSQKGHLGSHIKFKHTKEKNYSCHMCQYKTFNTNDGKSLLVCYICCAQLRKSHELMKRASEAEKLLTAIVNDGSEVFTLFLFSGASARKHTLKEMPQKAKRIKLEETIEDRNDFTNPVLESSPDNNCKASYKCFTKKSSFRSNVNISKNKQHMKSVVDCRHVNNTSSKLSILPRHNIHTKNVIAQDSETFTSKVMCNNAENETFKQCFPKSVDAVAPSTALDGSNEGKQSSDCNLSKELGNGLSCHLCRTKCVTKSELNVHLREHSEEKPYKCDMCDYRCSKRGNVKRHIKYKHTKEKNNSCHMCQYKFVTKSELNLHLRKHSGEKPYECDMCDYRCSKRGDLERHIKFKHTKEKNNSCHMCQYKSVTKGDLNVHLRKHTGEKPYKCDLCGYKCSQKGDLESHMKFKHTKEKSFSCHICQYKCITKGQLNRHLLKHTGEKPYKCDLCDYRCSQKGHLGSHMKFKHTKEKNFSCHMCHYKSVTKGHLNVHLRKHTGQKP</sequence>